<evidence type="ECO:0000313" key="2">
    <source>
        <dbReference type="EMBL" id="EIM79571.1"/>
    </source>
</evidence>
<evidence type="ECO:0000256" key="1">
    <source>
        <dbReference type="SAM" id="MobiDB-lite"/>
    </source>
</evidence>
<feature type="compositionally biased region" description="Basic and acidic residues" evidence="1">
    <location>
        <begin position="71"/>
        <end position="99"/>
    </location>
</feature>
<feature type="compositionally biased region" description="Basic and acidic residues" evidence="1">
    <location>
        <begin position="1"/>
        <end position="16"/>
    </location>
</feature>
<dbReference type="RefSeq" id="XP_007311362.1">
    <property type="nucleotide sequence ID" value="XM_007311300.1"/>
</dbReference>
<dbReference type="GeneID" id="18795926"/>
<dbReference type="KEGG" id="shs:STEHIDRAFT_116466"/>
<accession>R7RW79</accession>
<dbReference type="AlphaFoldDB" id="R7RW79"/>
<keyword evidence="3" id="KW-1185">Reference proteome</keyword>
<evidence type="ECO:0000313" key="3">
    <source>
        <dbReference type="Proteomes" id="UP000053927"/>
    </source>
</evidence>
<protein>
    <submittedName>
        <fullName evidence="2">Uncharacterized protein</fullName>
    </submittedName>
</protein>
<reference evidence="3" key="1">
    <citation type="journal article" date="2012" name="Science">
        <title>The Paleozoic origin of enzymatic lignin decomposition reconstructed from 31 fungal genomes.</title>
        <authorList>
            <person name="Floudas D."/>
            <person name="Binder M."/>
            <person name="Riley R."/>
            <person name="Barry K."/>
            <person name="Blanchette R.A."/>
            <person name="Henrissat B."/>
            <person name="Martinez A.T."/>
            <person name="Otillar R."/>
            <person name="Spatafora J.W."/>
            <person name="Yadav J.S."/>
            <person name="Aerts A."/>
            <person name="Benoit I."/>
            <person name="Boyd A."/>
            <person name="Carlson A."/>
            <person name="Copeland A."/>
            <person name="Coutinho P.M."/>
            <person name="de Vries R.P."/>
            <person name="Ferreira P."/>
            <person name="Findley K."/>
            <person name="Foster B."/>
            <person name="Gaskell J."/>
            <person name="Glotzer D."/>
            <person name="Gorecki P."/>
            <person name="Heitman J."/>
            <person name="Hesse C."/>
            <person name="Hori C."/>
            <person name="Igarashi K."/>
            <person name="Jurgens J.A."/>
            <person name="Kallen N."/>
            <person name="Kersten P."/>
            <person name="Kohler A."/>
            <person name="Kuees U."/>
            <person name="Kumar T.K.A."/>
            <person name="Kuo A."/>
            <person name="LaButti K."/>
            <person name="Larrondo L.F."/>
            <person name="Lindquist E."/>
            <person name="Ling A."/>
            <person name="Lombard V."/>
            <person name="Lucas S."/>
            <person name="Lundell T."/>
            <person name="Martin R."/>
            <person name="McLaughlin D.J."/>
            <person name="Morgenstern I."/>
            <person name="Morin E."/>
            <person name="Murat C."/>
            <person name="Nagy L.G."/>
            <person name="Nolan M."/>
            <person name="Ohm R.A."/>
            <person name="Patyshakuliyeva A."/>
            <person name="Rokas A."/>
            <person name="Ruiz-Duenas F.J."/>
            <person name="Sabat G."/>
            <person name="Salamov A."/>
            <person name="Samejima M."/>
            <person name="Schmutz J."/>
            <person name="Slot J.C."/>
            <person name="St John F."/>
            <person name="Stenlid J."/>
            <person name="Sun H."/>
            <person name="Sun S."/>
            <person name="Syed K."/>
            <person name="Tsang A."/>
            <person name="Wiebenga A."/>
            <person name="Young D."/>
            <person name="Pisabarro A."/>
            <person name="Eastwood D.C."/>
            <person name="Martin F."/>
            <person name="Cullen D."/>
            <person name="Grigoriev I.V."/>
            <person name="Hibbett D.S."/>
        </authorList>
    </citation>
    <scope>NUCLEOTIDE SEQUENCE [LARGE SCALE GENOMIC DNA]</scope>
    <source>
        <strain evidence="3">FP-91666</strain>
    </source>
</reference>
<feature type="region of interest" description="Disordered" evidence="1">
    <location>
        <begin position="71"/>
        <end position="102"/>
    </location>
</feature>
<organism evidence="2 3">
    <name type="scientific">Stereum hirsutum (strain FP-91666)</name>
    <name type="common">White-rot fungus</name>
    <dbReference type="NCBI Taxonomy" id="721885"/>
    <lineage>
        <taxon>Eukaryota</taxon>
        <taxon>Fungi</taxon>
        <taxon>Dikarya</taxon>
        <taxon>Basidiomycota</taxon>
        <taxon>Agaricomycotina</taxon>
        <taxon>Agaricomycetes</taxon>
        <taxon>Russulales</taxon>
        <taxon>Stereaceae</taxon>
        <taxon>Stereum</taxon>
    </lineage>
</organism>
<gene>
    <name evidence="2" type="ORF">STEHIDRAFT_116466</name>
</gene>
<dbReference type="Proteomes" id="UP000053927">
    <property type="component" value="Unassembled WGS sequence"/>
</dbReference>
<proteinExistence type="predicted"/>
<name>R7RW79_STEHR</name>
<sequence>MAYVTRDPKTSDERTQTKGNRGPLRGTSRRVGVYIRKRVDGYIRDQIVGTEQEYPATLLRRRGNEGRVVAREWRDRSLGTDDSGGKKDDEEETTHEGHVRGRRRVRVAAHRRIRPLTSNRMQHAWTIDGGDRGSKGTTQLGVVRYGENDNDGKNPLTKETYDGGDEWESRWSCNRDRREFNRIQRARTIDGG</sequence>
<feature type="region of interest" description="Disordered" evidence="1">
    <location>
        <begin position="1"/>
        <end position="30"/>
    </location>
</feature>
<dbReference type="EMBL" id="JH687403">
    <property type="protein sequence ID" value="EIM79571.1"/>
    <property type="molecule type" value="Genomic_DNA"/>
</dbReference>